<accession>A0A650CEY9</accession>
<reference evidence="4 7" key="2">
    <citation type="submission" date="2020-08" db="EMBL/GenBank/DDBJ databases">
        <title>Genomic Encyclopedia of Type Strains, Phase IV (KMG-IV): sequencing the most valuable type-strain genomes for metagenomic binning, comparative biology and taxonomic classification.</title>
        <authorList>
            <person name="Goeker M."/>
        </authorList>
    </citation>
    <scope>NUCLEOTIDE SEQUENCE [LARGE SCALE GENOMIC DNA]</scope>
    <source>
        <strain evidence="4 7">DSM 12421</strain>
    </source>
</reference>
<feature type="domain" description="CBS" evidence="3">
    <location>
        <begin position="136"/>
        <end position="191"/>
    </location>
</feature>
<feature type="domain" description="CBS" evidence="3">
    <location>
        <begin position="9"/>
        <end position="65"/>
    </location>
</feature>
<evidence type="ECO:0000259" key="3">
    <source>
        <dbReference type="PROSITE" id="PS51371"/>
    </source>
</evidence>
<keyword evidence="1 2" id="KW-0129">CBS domain</keyword>
<dbReference type="PROSITE" id="PS51371">
    <property type="entry name" value="CBS"/>
    <property type="match status" value="4"/>
</dbReference>
<gene>
    <name evidence="5" type="ORF">D1869_03785</name>
    <name evidence="4" type="ORF">HNQ62_002097</name>
</gene>
<evidence type="ECO:0000256" key="1">
    <source>
        <dbReference type="ARBA" id="ARBA00023122"/>
    </source>
</evidence>
<dbReference type="Proteomes" id="UP000582213">
    <property type="component" value="Unassembled WGS sequence"/>
</dbReference>
<evidence type="ECO:0000313" key="4">
    <source>
        <dbReference type="EMBL" id="MBB5254323.1"/>
    </source>
</evidence>
<dbReference type="SMART" id="SM00116">
    <property type="entry name" value="CBS"/>
    <property type="match status" value="4"/>
</dbReference>
<name>A0A650CEY9_SULOH</name>
<dbReference type="SUPFAM" id="SSF54631">
    <property type="entry name" value="CBS-domain pair"/>
    <property type="match status" value="3"/>
</dbReference>
<dbReference type="EMBL" id="CP045484">
    <property type="protein sequence ID" value="QGR16421.1"/>
    <property type="molecule type" value="Genomic_DNA"/>
</dbReference>
<evidence type="ECO:0000313" key="5">
    <source>
        <dbReference type="EMBL" id="QGR16421.1"/>
    </source>
</evidence>
<feature type="domain" description="CBS" evidence="3">
    <location>
        <begin position="74"/>
        <end position="134"/>
    </location>
</feature>
<feature type="domain" description="CBS" evidence="3">
    <location>
        <begin position="198"/>
        <end position="254"/>
    </location>
</feature>
<dbReference type="PANTHER" id="PTHR43080:SF2">
    <property type="entry name" value="CBS DOMAIN-CONTAINING PROTEIN"/>
    <property type="match status" value="1"/>
</dbReference>
<evidence type="ECO:0000256" key="2">
    <source>
        <dbReference type="PROSITE-ProRule" id="PRU00703"/>
    </source>
</evidence>
<dbReference type="Pfam" id="PF00571">
    <property type="entry name" value="CBS"/>
    <property type="match status" value="4"/>
</dbReference>
<proteinExistence type="predicted"/>
<dbReference type="PANTHER" id="PTHR43080">
    <property type="entry name" value="CBS DOMAIN-CONTAINING PROTEIN CBSX3, MITOCHONDRIAL"/>
    <property type="match status" value="1"/>
</dbReference>
<organism evidence="5 6">
    <name type="scientific">Sulfurisphaera ohwakuensis</name>
    <dbReference type="NCBI Taxonomy" id="69656"/>
    <lineage>
        <taxon>Archaea</taxon>
        <taxon>Thermoproteota</taxon>
        <taxon>Thermoprotei</taxon>
        <taxon>Sulfolobales</taxon>
        <taxon>Sulfolobaceae</taxon>
        <taxon>Sulfurisphaera</taxon>
    </lineage>
</organism>
<evidence type="ECO:0000313" key="7">
    <source>
        <dbReference type="Proteomes" id="UP000582213"/>
    </source>
</evidence>
<dbReference type="EMBL" id="JACHFY010000014">
    <property type="protein sequence ID" value="MBB5254323.1"/>
    <property type="molecule type" value="Genomic_DNA"/>
</dbReference>
<dbReference type="AlphaFoldDB" id="A0A650CEY9"/>
<reference evidence="5 6" key="1">
    <citation type="submission" date="2019-10" db="EMBL/GenBank/DDBJ databases">
        <title>Genome Sequences from Six Type Strain Members of the Archaeal Family Sulfolobaceae: Acidianus ambivalens, Acidianus infernus, Metallosphaera prunae, Stygiolobus azoricus, Sulfolobus metallicus, and Sulfurisphaera ohwakuensis.</title>
        <authorList>
            <person name="Counts J.A."/>
            <person name="Kelly R.M."/>
        </authorList>
    </citation>
    <scope>NUCLEOTIDE SEQUENCE [LARGE SCALE GENOMIC DNA]</scope>
    <source>
        <strain evidence="5 6">TA-1</strain>
    </source>
</reference>
<dbReference type="GeneID" id="42800338"/>
<dbReference type="InterPro" id="IPR000644">
    <property type="entry name" value="CBS_dom"/>
</dbReference>
<dbReference type="InterPro" id="IPR051257">
    <property type="entry name" value="Diverse_CBS-Domain"/>
</dbReference>
<dbReference type="Gene3D" id="3.10.580.10">
    <property type="entry name" value="CBS-domain"/>
    <property type="match status" value="2"/>
</dbReference>
<dbReference type="RefSeq" id="WP_156013979.1">
    <property type="nucleotide sequence ID" value="NZ_CP045484.1"/>
</dbReference>
<dbReference type="KEGG" id="soh:D1869_03785"/>
<protein>
    <submittedName>
        <fullName evidence="5">CBS domain-containing protein</fullName>
    </submittedName>
</protein>
<dbReference type="Proteomes" id="UP000427373">
    <property type="component" value="Chromosome"/>
</dbReference>
<dbReference type="OrthoDB" id="43333at2157"/>
<sequence>MRAKVSDYMNTAVVTVSLNSTMEEILSILSRESSGRVIVLDNEKPISIITTRSIIAAFSEYSLDLFSLKAKDLMSEDLISVTPDTPVIDAIKIMINNNIGGLPVVENQVIRGLFTEREVINVIANLKFSGIVDSIMSTKIETIPQNSTILEAAKIMTMRGIRRLPIVNEYRMVGIITAADIVKYLEKHKNIGNVLDAGTKNPWTINRYTSIIDAAKIMKEKKIGTLPVVDNSKLVGIVTERDLMYSLLTVELNS</sequence>
<keyword evidence="6" id="KW-1185">Reference proteome</keyword>
<dbReference type="InterPro" id="IPR046342">
    <property type="entry name" value="CBS_dom_sf"/>
</dbReference>
<evidence type="ECO:0000313" key="6">
    <source>
        <dbReference type="Proteomes" id="UP000427373"/>
    </source>
</evidence>